<proteinExistence type="predicted"/>
<dbReference type="AlphaFoldDB" id="A0AAV8XBC7"/>
<organism evidence="1 2">
    <name type="scientific">Aromia moschata</name>
    <dbReference type="NCBI Taxonomy" id="1265417"/>
    <lineage>
        <taxon>Eukaryota</taxon>
        <taxon>Metazoa</taxon>
        <taxon>Ecdysozoa</taxon>
        <taxon>Arthropoda</taxon>
        <taxon>Hexapoda</taxon>
        <taxon>Insecta</taxon>
        <taxon>Pterygota</taxon>
        <taxon>Neoptera</taxon>
        <taxon>Endopterygota</taxon>
        <taxon>Coleoptera</taxon>
        <taxon>Polyphaga</taxon>
        <taxon>Cucujiformia</taxon>
        <taxon>Chrysomeloidea</taxon>
        <taxon>Cerambycidae</taxon>
        <taxon>Cerambycinae</taxon>
        <taxon>Callichromatini</taxon>
        <taxon>Aromia</taxon>
    </lineage>
</organism>
<gene>
    <name evidence="1" type="ORF">NQ318_000697</name>
</gene>
<keyword evidence="2" id="KW-1185">Reference proteome</keyword>
<dbReference type="Proteomes" id="UP001162162">
    <property type="component" value="Unassembled WGS sequence"/>
</dbReference>
<sequence length="125" mass="13947">MATVGGCRRFSLGYLLEKEVVLRDFPLFTPTSNVRVEADSSIRRRKSMRSVRSGEAPSACRRVENRRNVTHKQLDAQKHVLLFCAYPCSYAAPTTGSVHGPAALHCEALRLPFLVSRLCLYAATH</sequence>
<reference evidence="1" key="1">
    <citation type="journal article" date="2023" name="Insect Mol. Biol.">
        <title>Genome sequencing provides insights into the evolution of gene families encoding plant cell wall-degrading enzymes in longhorned beetles.</title>
        <authorList>
            <person name="Shin N.R."/>
            <person name="Okamura Y."/>
            <person name="Kirsch R."/>
            <person name="Pauchet Y."/>
        </authorList>
    </citation>
    <scope>NUCLEOTIDE SEQUENCE</scope>
    <source>
        <strain evidence="1">AMC_N1</strain>
    </source>
</reference>
<comment type="caution">
    <text evidence="1">The sequence shown here is derived from an EMBL/GenBank/DDBJ whole genome shotgun (WGS) entry which is preliminary data.</text>
</comment>
<accession>A0AAV8XBC7</accession>
<protein>
    <submittedName>
        <fullName evidence="1">Uncharacterized protein</fullName>
    </submittedName>
</protein>
<dbReference type="EMBL" id="JAPWTK010000812">
    <property type="protein sequence ID" value="KAJ8935927.1"/>
    <property type="molecule type" value="Genomic_DNA"/>
</dbReference>
<evidence type="ECO:0000313" key="2">
    <source>
        <dbReference type="Proteomes" id="UP001162162"/>
    </source>
</evidence>
<evidence type="ECO:0000313" key="1">
    <source>
        <dbReference type="EMBL" id="KAJ8935927.1"/>
    </source>
</evidence>
<name>A0AAV8XBC7_9CUCU</name>